<reference evidence="1 2" key="1">
    <citation type="journal article" date="2016" name="Genom Data">
        <title>Complete genome sequence of a giant Vibrio phage ValKK3 infecting Vibrio alginolyticus.</title>
        <authorList>
            <person name="Lal T.M."/>
            <person name="Sano M."/>
            <person name="Hatai K."/>
            <person name="Ransangan J."/>
        </authorList>
    </citation>
    <scope>NUCLEOTIDE SEQUENCE [LARGE SCALE GENOMIC DNA]</scope>
</reference>
<accession>A0A0D4DBJ2</accession>
<evidence type="ECO:0000313" key="1">
    <source>
        <dbReference type="EMBL" id="AJT61012.1"/>
    </source>
</evidence>
<dbReference type="KEGG" id="vg:26628497"/>
<dbReference type="RefSeq" id="YP_009201274.1">
    <property type="nucleotide sequence ID" value="NC_028829.1"/>
</dbReference>
<keyword evidence="2" id="KW-1185">Reference proteome</keyword>
<dbReference type="OrthoDB" id="28794at10239"/>
<dbReference type="GeneID" id="26628497"/>
<protein>
    <submittedName>
        <fullName evidence="1">Uncharacterized protein</fullName>
    </submittedName>
</protein>
<proteinExistence type="predicted"/>
<dbReference type="EMBL" id="KP671755">
    <property type="protein sequence ID" value="AJT61012.1"/>
    <property type="molecule type" value="Genomic_DNA"/>
</dbReference>
<evidence type="ECO:0000313" key="2">
    <source>
        <dbReference type="Proteomes" id="UP000202888"/>
    </source>
</evidence>
<name>A0A0D4DBJ2_9CAUD</name>
<dbReference type="Proteomes" id="UP000202888">
    <property type="component" value="Segment"/>
</dbReference>
<organism evidence="1 2">
    <name type="scientific">Vibrio phage ValKK3</name>
    <dbReference type="NCBI Taxonomy" id="1610855"/>
    <lineage>
        <taxon>Viruses</taxon>
        <taxon>Duplodnaviria</taxon>
        <taxon>Heunggongvirae</taxon>
        <taxon>Uroviricota</taxon>
        <taxon>Caudoviricetes</taxon>
        <taxon>Pantevenvirales</taxon>
        <taxon>Straboviridae</taxon>
        <taxon>Schizotequatrovirus</taxon>
        <taxon>Schizotequatrovirus valkk3</taxon>
    </lineage>
</organism>
<sequence>MKHLENAYNEANTQFHQYGVCSVFQLESLIEELESSVPSNVFVKAARNELDSFSALSGTRTTQLLEIAESIVTRYKK</sequence>